<protein>
    <recommendedName>
        <fullName evidence="3">AroM protein</fullName>
    </recommendedName>
</protein>
<proteinExistence type="predicted"/>
<dbReference type="eggNOG" id="ENOG502ZUTF">
    <property type="taxonomic scope" value="Bacteria"/>
</dbReference>
<evidence type="ECO:0008006" key="3">
    <source>
        <dbReference type="Google" id="ProtNLM"/>
    </source>
</evidence>
<organism evidence="1 2">
    <name type="scientific">Salipiger mucosus DSM 16094</name>
    <dbReference type="NCBI Taxonomy" id="1123237"/>
    <lineage>
        <taxon>Bacteria</taxon>
        <taxon>Pseudomonadati</taxon>
        <taxon>Pseudomonadota</taxon>
        <taxon>Alphaproteobacteria</taxon>
        <taxon>Rhodobacterales</taxon>
        <taxon>Roseobacteraceae</taxon>
        <taxon>Salipiger</taxon>
    </lineage>
</organism>
<dbReference type="Pfam" id="PF07302">
    <property type="entry name" value="AroM"/>
    <property type="match status" value="1"/>
</dbReference>
<comment type="caution">
    <text evidence="1">The sequence shown here is derived from an EMBL/GenBank/DDBJ whole genome shotgun (WGS) entry which is preliminary data.</text>
</comment>
<sequence length="254" mass="27176">MKLGLVTTGQGPRDYDRYFSGIARALGVEVEIVSDHILDPLGWDEIRPHLAEEGAPVLGAHVHVPGATGNRLGAGWDHVYVDLDWALPLFQDAIDRLEAQGAQGIVLCCSTDFAPGQFRAGVPLIAPCEAVMRVVSNAVATRGRLRLGLMSSIGHAVQDQALFRGQPFADRLELAYEGFEGDLMPAAERLAQAPRDLVVIWSFGLGTAASDVDGMAARLEAMFGCPVVMPHRLAALGAFALLPLGFDDKRMAGH</sequence>
<accession>S9QL97</accession>
<reference evidence="2" key="1">
    <citation type="journal article" date="2014" name="Stand. Genomic Sci.">
        <title>Genome sequence of the exopolysaccharide-producing Salipiger mucosus type strain (DSM 16094(T)), a moderately halophilic member of the Roseobacter clade.</title>
        <authorList>
            <person name="Riedel T."/>
            <person name="Spring S."/>
            <person name="Fiebig A."/>
            <person name="Petersen J."/>
            <person name="Kyrpides N.C."/>
            <person name="Goker M."/>
            <person name="Klenk H.P."/>
        </authorList>
    </citation>
    <scope>NUCLEOTIDE SEQUENCE [LARGE SCALE GENOMIC DNA]</scope>
    <source>
        <strain evidence="2">DSM 16094</strain>
    </source>
</reference>
<dbReference type="OrthoDB" id="7825774at2"/>
<keyword evidence="2" id="KW-1185">Reference proteome</keyword>
<dbReference type="HOGENOM" id="CLU_1072835_0_0_5"/>
<gene>
    <name evidence="1" type="ORF">Salmuc_03694</name>
</gene>
<dbReference type="InterPro" id="IPR010843">
    <property type="entry name" value="Uncharacterised_AroM"/>
</dbReference>
<evidence type="ECO:0000313" key="2">
    <source>
        <dbReference type="Proteomes" id="UP000015347"/>
    </source>
</evidence>
<evidence type="ECO:0000313" key="1">
    <source>
        <dbReference type="EMBL" id="EPX80378.1"/>
    </source>
</evidence>
<dbReference type="EMBL" id="APVH01000032">
    <property type="protein sequence ID" value="EPX80378.1"/>
    <property type="molecule type" value="Genomic_DNA"/>
</dbReference>
<dbReference type="RefSeq" id="WP_020038790.1">
    <property type="nucleotide sequence ID" value="NZ_KE557277.1"/>
</dbReference>
<dbReference type="STRING" id="1123237.Salmuc_03694"/>
<dbReference type="AlphaFoldDB" id="S9QL97"/>
<name>S9QL97_9RHOB</name>
<dbReference type="Proteomes" id="UP000015347">
    <property type="component" value="Unassembled WGS sequence"/>
</dbReference>